<dbReference type="EnsemblProtists" id="HpaT807282">
    <property type="protein sequence ID" value="HpaP807282"/>
    <property type="gene ID" value="HpaG807282"/>
</dbReference>
<dbReference type="InParanoid" id="M4BLJ7"/>
<evidence type="ECO:0000313" key="3">
    <source>
        <dbReference type="Proteomes" id="UP000011713"/>
    </source>
</evidence>
<keyword evidence="3" id="KW-1185">Reference proteome</keyword>
<protein>
    <recommendedName>
        <fullName evidence="4">Retrotransposon gag domain-containing protein</fullName>
    </recommendedName>
</protein>
<sequence>MEKKADLRGRREGIEIAPRSTPKRAKEDAGSTTQGQLQSYFDASMEQFQQEHRNQARHAIYPIQRIKIARDFESYTPDIEMGSVGSHHGGAEMQYRGAGDPDNSGQAKSRRPLVATTETVPDGGLSAPQIRMSAIAELKEFNRKDKDEDRARSWIGKVKSVFLRDQARDVEECLIFGDLLKGPAINWHSQLSQSTRHSWEDLLESFSCNMVVMVCQLGDNITLPKSERKRHLWITCIV</sequence>
<reference evidence="3" key="1">
    <citation type="journal article" date="2010" name="Science">
        <title>Signatures of adaptation to obligate biotrophy in the Hyaloperonospora arabidopsidis genome.</title>
        <authorList>
            <person name="Baxter L."/>
            <person name="Tripathy S."/>
            <person name="Ishaque N."/>
            <person name="Boot N."/>
            <person name="Cabral A."/>
            <person name="Kemen E."/>
            <person name="Thines M."/>
            <person name="Ah-Fong A."/>
            <person name="Anderson R."/>
            <person name="Badejoko W."/>
            <person name="Bittner-Eddy P."/>
            <person name="Boore J.L."/>
            <person name="Chibucos M.C."/>
            <person name="Coates M."/>
            <person name="Dehal P."/>
            <person name="Delehaunty K."/>
            <person name="Dong S."/>
            <person name="Downton P."/>
            <person name="Dumas B."/>
            <person name="Fabro G."/>
            <person name="Fronick C."/>
            <person name="Fuerstenberg S.I."/>
            <person name="Fulton L."/>
            <person name="Gaulin E."/>
            <person name="Govers F."/>
            <person name="Hughes L."/>
            <person name="Humphray S."/>
            <person name="Jiang R.H."/>
            <person name="Judelson H."/>
            <person name="Kamoun S."/>
            <person name="Kyung K."/>
            <person name="Meijer H."/>
            <person name="Minx P."/>
            <person name="Morris P."/>
            <person name="Nelson J."/>
            <person name="Phuntumart V."/>
            <person name="Qutob D."/>
            <person name="Rehmany A."/>
            <person name="Rougon-Cardoso A."/>
            <person name="Ryden P."/>
            <person name="Torto-Alalibo T."/>
            <person name="Studholme D."/>
            <person name="Wang Y."/>
            <person name="Win J."/>
            <person name="Wood J."/>
            <person name="Clifton S.W."/>
            <person name="Rogers J."/>
            <person name="Van den Ackerveken G."/>
            <person name="Jones J.D."/>
            <person name="McDowell J.M."/>
            <person name="Beynon J."/>
            <person name="Tyler B.M."/>
        </authorList>
    </citation>
    <scope>NUCLEOTIDE SEQUENCE [LARGE SCALE GENOMIC DNA]</scope>
    <source>
        <strain evidence="3">Emoy2</strain>
    </source>
</reference>
<feature type="compositionally biased region" description="Basic and acidic residues" evidence="1">
    <location>
        <begin position="1"/>
        <end position="14"/>
    </location>
</feature>
<name>M4BLJ7_HYAAE</name>
<dbReference type="VEuPathDB" id="FungiDB:HpaG807282"/>
<proteinExistence type="predicted"/>
<evidence type="ECO:0008006" key="4">
    <source>
        <dbReference type="Google" id="ProtNLM"/>
    </source>
</evidence>
<dbReference type="AlphaFoldDB" id="M4BLJ7"/>
<dbReference type="HOGENOM" id="CLU_1167784_0_0_1"/>
<dbReference type="EMBL" id="JH598381">
    <property type="status" value="NOT_ANNOTATED_CDS"/>
    <property type="molecule type" value="Genomic_DNA"/>
</dbReference>
<reference evidence="2" key="2">
    <citation type="submission" date="2015-06" db="UniProtKB">
        <authorList>
            <consortium name="EnsemblProtists"/>
        </authorList>
    </citation>
    <scope>IDENTIFICATION</scope>
    <source>
        <strain evidence="2">Emoy2</strain>
    </source>
</reference>
<evidence type="ECO:0000256" key="1">
    <source>
        <dbReference type="SAM" id="MobiDB-lite"/>
    </source>
</evidence>
<dbReference type="Proteomes" id="UP000011713">
    <property type="component" value="Unassembled WGS sequence"/>
</dbReference>
<accession>M4BLJ7</accession>
<organism evidence="2 3">
    <name type="scientific">Hyaloperonospora arabidopsidis (strain Emoy2)</name>
    <name type="common">Downy mildew agent</name>
    <name type="synonym">Peronospora arabidopsidis</name>
    <dbReference type="NCBI Taxonomy" id="559515"/>
    <lineage>
        <taxon>Eukaryota</taxon>
        <taxon>Sar</taxon>
        <taxon>Stramenopiles</taxon>
        <taxon>Oomycota</taxon>
        <taxon>Peronosporomycetes</taxon>
        <taxon>Peronosporales</taxon>
        <taxon>Peronosporaceae</taxon>
        <taxon>Hyaloperonospora</taxon>
    </lineage>
</organism>
<feature type="region of interest" description="Disordered" evidence="1">
    <location>
        <begin position="1"/>
        <end position="36"/>
    </location>
</feature>
<evidence type="ECO:0000313" key="2">
    <source>
        <dbReference type="EnsemblProtists" id="HpaP807282"/>
    </source>
</evidence>